<accession>A0AAX2J3C6</accession>
<proteinExistence type="predicted"/>
<evidence type="ECO:0000256" key="1">
    <source>
        <dbReference type="SAM" id="Phobius"/>
    </source>
</evidence>
<dbReference type="EMBL" id="LS483426">
    <property type="protein sequence ID" value="SQH24574.1"/>
    <property type="molecule type" value="Genomic_DNA"/>
</dbReference>
<keyword evidence="1" id="KW-0812">Transmembrane</keyword>
<dbReference type="Proteomes" id="UP000248598">
    <property type="component" value="Chromosome 1"/>
</dbReference>
<evidence type="ECO:0000313" key="3">
    <source>
        <dbReference type="Proteomes" id="UP000248598"/>
    </source>
</evidence>
<evidence type="ECO:0008006" key="4">
    <source>
        <dbReference type="Google" id="ProtNLM"/>
    </source>
</evidence>
<dbReference type="AlphaFoldDB" id="A0AAX2J3C6"/>
<evidence type="ECO:0000313" key="2">
    <source>
        <dbReference type="EMBL" id="SQH24574.1"/>
    </source>
</evidence>
<feature type="transmembrane region" description="Helical" evidence="1">
    <location>
        <begin position="55"/>
        <end position="81"/>
    </location>
</feature>
<keyword evidence="1" id="KW-1133">Transmembrane helix</keyword>
<name>A0AAX2J3C6_KINKI</name>
<keyword evidence="1" id="KW-0472">Membrane</keyword>
<feature type="transmembrane region" description="Helical" evidence="1">
    <location>
        <begin position="12"/>
        <end position="35"/>
    </location>
</feature>
<dbReference type="GeneID" id="93262071"/>
<dbReference type="RefSeq" id="WP_003785168.1">
    <property type="nucleotide sequence ID" value="NZ_CP050135.1"/>
</dbReference>
<gene>
    <name evidence="2" type="ORF">NCTC10529_00762</name>
</gene>
<feature type="transmembrane region" description="Helical" evidence="1">
    <location>
        <begin position="93"/>
        <end position="118"/>
    </location>
</feature>
<sequence length="166" mass="18599">MNIQENKPYTPFALAMVFLALPLFALLYDILTVWIGRQSGILWAVKHEQVYLLPLWDTGLLAMSMVGFIFNAIIALCLAKVAAQKRMRRHVRYALYLAGVGAFVAWGFAMILSGALQLGWQKSSSAGCFCYAITVLILATQFLPKQLTLAVEQPIVFHKNTFRSKK</sequence>
<reference evidence="2 3" key="1">
    <citation type="submission" date="2018-06" db="EMBL/GenBank/DDBJ databases">
        <authorList>
            <consortium name="Pathogen Informatics"/>
            <person name="Doyle S."/>
        </authorList>
    </citation>
    <scope>NUCLEOTIDE SEQUENCE [LARGE SCALE GENOMIC DNA]</scope>
    <source>
        <strain evidence="2 3">NCTC10529</strain>
    </source>
</reference>
<protein>
    <recommendedName>
        <fullName evidence="4">Integral membrane protein</fullName>
    </recommendedName>
</protein>
<organism evidence="2 3">
    <name type="scientific">Kingella kingae</name>
    <dbReference type="NCBI Taxonomy" id="504"/>
    <lineage>
        <taxon>Bacteria</taxon>
        <taxon>Pseudomonadati</taxon>
        <taxon>Pseudomonadota</taxon>
        <taxon>Betaproteobacteria</taxon>
        <taxon>Neisseriales</taxon>
        <taxon>Neisseriaceae</taxon>
        <taxon>Kingella</taxon>
    </lineage>
</organism>